<evidence type="ECO:0000259" key="3">
    <source>
        <dbReference type="Pfam" id="PF12089"/>
    </source>
</evidence>
<name>A0ABX0GZT9_9ACTN</name>
<sequence length="173" mass="18291">MSTSETRYYGGAAAPGEARDAREQQPRRPMGLPGRGARPQQPQPGPSEAKPARRARLVLSRIDPWSVMKLAALFSVALGIMLLVAVFALWSVLDQMGVFEAVTTTVGDITSDSSGQGTDLTEALSLQRVMLGALVLAVVDAVLLTALSTIGAFLYNVSARLVGGLHVTLTEDN</sequence>
<feature type="transmembrane region" description="Helical" evidence="2">
    <location>
        <begin position="70"/>
        <end position="93"/>
    </location>
</feature>
<keyword evidence="5" id="KW-1185">Reference proteome</keyword>
<protein>
    <submittedName>
        <fullName evidence="4">DUF3566 domain-containing protein</fullName>
    </submittedName>
</protein>
<gene>
    <name evidence="4" type="ORF">G9H71_22320</name>
</gene>
<feature type="domain" description="DUF3566" evidence="3">
    <location>
        <begin position="53"/>
        <end position="171"/>
    </location>
</feature>
<keyword evidence="2" id="KW-1133">Transmembrane helix</keyword>
<feature type="compositionally biased region" description="Basic and acidic residues" evidence="1">
    <location>
        <begin position="17"/>
        <end position="26"/>
    </location>
</feature>
<dbReference type="Proteomes" id="UP000800981">
    <property type="component" value="Unassembled WGS sequence"/>
</dbReference>
<evidence type="ECO:0000313" key="5">
    <source>
        <dbReference type="Proteomes" id="UP000800981"/>
    </source>
</evidence>
<keyword evidence="2" id="KW-0472">Membrane</keyword>
<comment type="caution">
    <text evidence="4">The sequence shown here is derived from an EMBL/GenBank/DDBJ whole genome shotgun (WGS) entry which is preliminary data.</text>
</comment>
<dbReference type="EMBL" id="JAANNP010000197">
    <property type="protein sequence ID" value="NHC16526.1"/>
    <property type="molecule type" value="Genomic_DNA"/>
</dbReference>
<feature type="transmembrane region" description="Helical" evidence="2">
    <location>
        <begin position="129"/>
        <end position="155"/>
    </location>
</feature>
<reference evidence="4 5" key="1">
    <citation type="submission" date="2020-03" db="EMBL/GenBank/DDBJ databases">
        <title>Two novel Motilibacter sp.</title>
        <authorList>
            <person name="Liu S."/>
        </authorList>
    </citation>
    <scope>NUCLEOTIDE SEQUENCE [LARGE SCALE GENOMIC DNA]</scope>
    <source>
        <strain evidence="4 5">E257</strain>
    </source>
</reference>
<dbReference type="RefSeq" id="WP_166284951.1">
    <property type="nucleotide sequence ID" value="NZ_JAANNP010000197.1"/>
</dbReference>
<proteinExistence type="predicted"/>
<organism evidence="4 5">
    <name type="scientific">Motilibacter deserti</name>
    <dbReference type="NCBI Taxonomy" id="2714956"/>
    <lineage>
        <taxon>Bacteria</taxon>
        <taxon>Bacillati</taxon>
        <taxon>Actinomycetota</taxon>
        <taxon>Actinomycetes</taxon>
        <taxon>Motilibacterales</taxon>
        <taxon>Motilibacteraceae</taxon>
        <taxon>Motilibacter</taxon>
    </lineage>
</organism>
<evidence type="ECO:0000256" key="1">
    <source>
        <dbReference type="SAM" id="MobiDB-lite"/>
    </source>
</evidence>
<accession>A0ABX0GZT9</accession>
<evidence type="ECO:0000313" key="4">
    <source>
        <dbReference type="EMBL" id="NHC16526.1"/>
    </source>
</evidence>
<evidence type="ECO:0000256" key="2">
    <source>
        <dbReference type="SAM" id="Phobius"/>
    </source>
</evidence>
<dbReference type="Pfam" id="PF12089">
    <property type="entry name" value="DUF3566"/>
    <property type="match status" value="1"/>
</dbReference>
<keyword evidence="2" id="KW-0812">Transmembrane</keyword>
<feature type="region of interest" description="Disordered" evidence="1">
    <location>
        <begin position="1"/>
        <end position="52"/>
    </location>
</feature>
<dbReference type="InterPro" id="IPR021949">
    <property type="entry name" value="DUF3566_TM"/>
</dbReference>